<dbReference type="EMBL" id="KB445564">
    <property type="protein sequence ID" value="EMC91081.1"/>
    <property type="molecule type" value="Genomic_DNA"/>
</dbReference>
<dbReference type="Proteomes" id="UP000011761">
    <property type="component" value="Unassembled WGS sequence"/>
</dbReference>
<dbReference type="KEGG" id="bcom:BAUCODRAFT_570807"/>
<dbReference type="AlphaFoldDB" id="M2M3H2"/>
<organism evidence="1 2">
    <name type="scientific">Baudoinia panamericana (strain UAMH 10762)</name>
    <name type="common">Angels' share fungus</name>
    <name type="synonym">Baudoinia compniacensis (strain UAMH 10762)</name>
    <dbReference type="NCBI Taxonomy" id="717646"/>
    <lineage>
        <taxon>Eukaryota</taxon>
        <taxon>Fungi</taxon>
        <taxon>Dikarya</taxon>
        <taxon>Ascomycota</taxon>
        <taxon>Pezizomycotina</taxon>
        <taxon>Dothideomycetes</taxon>
        <taxon>Dothideomycetidae</taxon>
        <taxon>Mycosphaerellales</taxon>
        <taxon>Teratosphaeriaceae</taxon>
        <taxon>Baudoinia</taxon>
    </lineage>
</organism>
<proteinExistence type="predicted"/>
<sequence length="315" mass="34444">MASARPRLLPLRLSSQDPAYNTDWVFSSDSPVHIANNLGWFMGILGVAEFATIDSTNVAATVKIGGKSMKVVGFGGVQLVAPNLDRSAIQSIGTRYAGQPYFCCWQHPDQLDQATGGRLRFSSGSGSVLFSRYGPNPTRRRALRSSAPFNIVGKPLLDKYTVDQAQIRLKAKGSVDALLDTTTPLPKLWLKGQVQGQTSLRANQSYDASVQWSIRQQAEIKAAKIGMGLTPAAPFSELPGFTAEERAWLKKQGGQSSFFEKYCLRRDRKPDRAKALMMVRVYMEAEREELALSAQAVTVMAQLGALFSGTHLALD</sequence>
<name>M2M3H2_BAUPA</name>
<dbReference type="RefSeq" id="XP_007681564.1">
    <property type="nucleotide sequence ID" value="XM_007683374.1"/>
</dbReference>
<dbReference type="GeneID" id="19115626"/>
<evidence type="ECO:0000313" key="1">
    <source>
        <dbReference type="EMBL" id="EMC91081.1"/>
    </source>
</evidence>
<accession>M2M3H2</accession>
<reference evidence="1 2" key="1">
    <citation type="journal article" date="2012" name="PLoS Pathog.">
        <title>Diverse lifestyles and strategies of plant pathogenesis encoded in the genomes of eighteen Dothideomycetes fungi.</title>
        <authorList>
            <person name="Ohm R.A."/>
            <person name="Feau N."/>
            <person name="Henrissat B."/>
            <person name="Schoch C.L."/>
            <person name="Horwitz B.A."/>
            <person name="Barry K.W."/>
            <person name="Condon B.J."/>
            <person name="Copeland A.C."/>
            <person name="Dhillon B."/>
            <person name="Glaser F."/>
            <person name="Hesse C.N."/>
            <person name="Kosti I."/>
            <person name="LaButti K."/>
            <person name="Lindquist E.A."/>
            <person name="Lucas S."/>
            <person name="Salamov A.A."/>
            <person name="Bradshaw R.E."/>
            <person name="Ciuffetti L."/>
            <person name="Hamelin R.C."/>
            <person name="Kema G.H.J."/>
            <person name="Lawrence C."/>
            <person name="Scott J.A."/>
            <person name="Spatafora J.W."/>
            <person name="Turgeon B.G."/>
            <person name="de Wit P.J.G.M."/>
            <person name="Zhong S."/>
            <person name="Goodwin S.B."/>
            <person name="Grigoriev I.V."/>
        </authorList>
    </citation>
    <scope>NUCLEOTIDE SEQUENCE [LARGE SCALE GENOMIC DNA]</scope>
    <source>
        <strain evidence="1 2">UAMH 10762</strain>
    </source>
</reference>
<dbReference type="OrthoDB" id="4232400at2759"/>
<keyword evidence="2" id="KW-1185">Reference proteome</keyword>
<dbReference type="HOGENOM" id="CLU_882738_0_0_1"/>
<gene>
    <name evidence="1" type="ORF">BAUCODRAFT_570807</name>
</gene>
<evidence type="ECO:0000313" key="2">
    <source>
        <dbReference type="Proteomes" id="UP000011761"/>
    </source>
</evidence>
<protein>
    <submittedName>
        <fullName evidence="1">Uncharacterized protein</fullName>
    </submittedName>
</protein>